<evidence type="ECO:0000313" key="2">
    <source>
        <dbReference type="Proteomes" id="UP001281147"/>
    </source>
</evidence>
<reference evidence="1" key="1">
    <citation type="submission" date="2023-07" db="EMBL/GenBank/DDBJ databases">
        <title>Black Yeasts Isolated from many extreme environments.</title>
        <authorList>
            <person name="Coleine C."/>
            <person name="Stajich J.E."/>
            <person name="Selbmann L."/>
        </authorList>
    </citation>
    <scope>NUCLEOTIDE SEQUENCE</scope>
    <source>
        <strain evidence="1">CCFEE 5714</strain>
    </source>
</reference>
<name>A0ACC3MR32_9PEZI</name>
<accession>A0ACC3MR32</accession>
<dbReference type="EMBL" id="JAUTXU010000170">
    <property type="protein sequence ID" value="KAK3701669.1"/>
    <property type="molecule type" value="Genomic_DNA"/>
</dbReference>
<gene>
    <name evidence="1" type="ORF">LTR37_015321</name>
</gene>
<comment type="caution">
    <text evidence="1">The sequence shown here is derived from an EMBL/GenBank/DDBJ whole genome shotgun (WGS) entry which is preliminary data.</text>
</comment>
<sequence>MNSTAQGEASLKNFYGYRETFAKETTWVQVPQKLKFVHTNNPYEDEDEEDGQYAAEGDKSFITDRGGRYAETSVNDDDYRLARELAQAAYPAYATHGLEALSAAATQDQFSYAPPPAPMGQHEHTPHQQHAEAGSQQNNVISSQNLDYILNPSSGAETAPALSNIDPRLHTESSVTQPAVSSSEHHHVRTGSQISSYGRPSLHAKGPDQHQHRRAAIDSPELAYLLRDYSERGGLWMDLFDLRLFFATTVPVLAVSCPLLLYSCVALSAKGLARVDGRKPTMGGQVEHARRSKMEFWPGHAISAEDWFHKAREYYDLAVSLLRQALAGASRPPTSSLPENASPSTISDAQGFPLPTTDSDELVAATAILCVYEFLDASGPEWSRHLDGAKTLFDIANDRMLHLTLPASPVSIPQKVTQRLGGYGGMATESPRLALSKGRRAVIWNFARQDMLSAFINNTSTRLDTSDISIWRSAGLRISSEGYVRPNNPRHPDFVREDSMADDMISNALVWLSAKLVNFIAAGDDLPADLSSTRLGVQQRDLLDYWQQLVSQLTAWYDGLPDSFRPTAIYSCHGEAGIEEKWFPRPMCASTAQWWQFLRVQLLHNKPHLTTATPSSRDQFAFGRFDTGSGLAARHASYTSILQRSRDHAKEIVAIGLGRSDEGTGVHSVQPLWTAGLVLGVSEGDQVSDEAWMWRRSIVTQLRGIERDMGWASEYRVQSLLDSWDLSPDWGGES</sequence>
<protein>
    <submittedName>
        <fullName evidence="1">Uncharacterized protein</fullName>
    </submittedName>
</protein>
<evidence type="ECO:0000313" key="1">
    <source>
        <dbReference type="EMBL" id="KAK3701669.1"/>
    </source>
</evidence>
<dbReference type="Proteomes" id="UP001281147">
    <property type="component" value="Unassembled WGS sequence"/>
</dbReference>
<proteinExistence type="predicted"/>
<keyword evidence="2" id="KW-1185">Reference proteome</keyword>
<organism evidence="1 2">
    <name type="scientific">Vermiconidia calcicola</name>
    <dbReference type="NCBI Taxonomy" id="1690605"/>
    <lineage>
        <taxon>Eukaryota</taxon>
        <taxon>Fungi</taxon>
        <taxon>Dikarya</taxon>
        <taxon>Ascomycota</taxon>
        <taxon>Pezizomycotina</taxon>
        <taxon>Dothideomycetes</taxon>
        <taxon>Dothideomycetidae</taxon>
        <taxon>Mycosphaerellales</taxon>
        <taxon>Extremaceae</taxon>
        <taxon>Vermiconidia</taxon>
    </lineage>
</organism>